<name>A0AAE1UYT9_9SOLA</name>
<feature type="region of interest" description="Disordered" evidence="1">
    <location>
        <begin position="1"/>
        <end position="21"/>
    </location>
</feature>
<reference evidence="2" key="1">
    <citation type="submission" date="2023-12" db="EMBL/GenBank/DDBJ databases">
        <title>Genome assembly of Anisodus tanguticus.</title>
        <authorList>
            <person name="Wang Y.-J."/>
        </authorList>
    </citation>
    <scope>NUCLEOTIDE SEQUENCE</scope>
    <source>
        <strain evidence="2">KB-2021</strain>
        <tissue evidence="2">Leaf</tissue>
    </source>
</reference>
<dbReference type="AlphaFoldDB" id="A0AAE1UYT9"/>
<proteinExistence type="predicted"/>
<accession>A0AAE1UYT9</accession>
<keyword evidence="3" id="KW-1185">Reference proteome</keyword>
<evidence type="ECO:0000313" key="2">
    <source>
        <dbReference type="EMBL" id="KAK4342234.1"/>
    </source>
</evidence>
<organism evidence="2 3">
    <name type="scientific">Anisodus tanguticus</name>
    <dbReference type="NCBI Taxonomy" id="243964"/>
    <lineage>
        <taxon>Eukaryota</taxon>
        <taxon>Viridiplantae</taxon>
        <taxon>Streptophyta</taxon>
        <taxon>Embryophyta</taxon>
        <taxon>Tracheophyta</taxon>
        <taxon>Spermatophyta</taxon>
        <taxon>Magnoliopsida</taxon>
        <taxon>eudicotyledons</taxon>
        <taxon>Gunneridae</taxon>
        <taxon>Pentapetalae</taxon>
        <taxon>asterids</taxon>
        <taxon>lamiids</taxon>
        <taxon>Solanales</taxon>
        <taxon>Solanaceae</taxon>
        <taxon>Solanoideae</taxon>
        <taxon>Hyoscyameae</taxon>
        <taxon>Anisodus</taxon>
    </lineage>
</organism>
<dbReference type="Proteomes" id="UP001291623">
    <property type="component" value="Unassembled WGS sequence"/>
</dbReference>
<evidence type="ECO:0000313" key="3">
    <source>
        <dbReference type="Proteomes" id="UP001291623"/>
    </source>
</evidence>
<sequence length="63" mass="6956">MAGQNYWGSGGGKQVEVKKQQSLAKRQTRVIQAHPAIYWSTVAEKKHPVSSKGDVPVIHRDGE</sequence>
<evidence type="ECO:0000256" key="1">
    <source>
        <dbReference type="SAM" id="MobiDB-lite"/>
    </source>
</evidence>
<dbReference type="EMBL" id="JAVYJV010000021">
    <property type="protein sequence ID" value="KAK4342234.1"/>
    <property type="molecule type" value="Genomic_DNA"/>
</dbReference>
<protein>
    <submittedName>
        <fullName evidence="2">Uncharacterized protein</fullName>
    </submittedName>
</protein>
<comment type="caution">
    <text evidence="2">The sequence shown here is derived from an EMBL/GenBank/DDBJ whole genome shotgun (WGS) entry which is preliminary data.</text>
</comment>
<gene>
    <name evidence="2" type="ORF">RND71_038050</name>
</gene>